<dbReference type="AlphaFoldDB" id="A0A8J7FJP1"/>
<dbReference type="GO" id="GO:0004888">
    <property type="term" value="F:transmembrane signaling receptor activity"/>
    <property type="evidence" value="ECO:0007669"/>
    <property type="project" value="InterPro"/>
</dbReference>
<evidence type="ECO:0000256" key="1">
    <source>
        <dbReference type="ARBA" id="ARBA00022481"/>
    </source>
</evidence>
<dbReference type="Pfam" id="PF18947">
    <property type="entry name" value="HAMP_2"/>
    <property type="match status" value="1"/>
</dbReference>
<dbReference type="Proteomes" id="UP000604481">
    <property type="component" value="Unassembled WGS sequence"/>
</dbReference>
<dbReference type="Gene3D" id="3.30.450.20">
    <property type="entry name" value="PAS domain"/>
    <property type="match status" value="2"/>
</dbReference>
<evidence type="ECO:0000256" key="5">
    <source>
        <dbReference type="SAM" id="Phobius"/>
    </source>
</evidence>
<dbReference type="InterPro" id="IPR051310">
    <property type="entry name" value="MCP_chemotaxis"/>
</dbReference>
<dbReference type="PANTHER" id="PTHR43531:SF14">
    <property type="entry name" value="METHYL-ACCEPTING CHEMOTAXIS PROTEIN I-RELATED"/>
    <property type="match status" value="1"/>
</dbReference>
<dbReference type="InterPro" id="IPR000014">
    <property type="entry name" value="PAS"/>
</dbReference>
<dbReference type="Gene3D" id="1.10.287.950">
    <property type="entry name" value="Methyl-accepting chemotaxis protein"/>
    <property type="match status" value="1"/>
</dbReference>
<reference evidence="8 9" key="1">
    <citation type="submission" date="2020-10" db="EMBL/GenBank/DDBJ databases">
        <title>The genome sequence of Chitinilyticum litopenaei 4Y14.</title>
        <authorList>
            <person name="Liu Y."/>
        </authorList>
    </citation>
    <scope>NUCLEOTIDE SEQUENCE [LARGE SCALE GENOMIC DNA]</scope>
    <source>
        <strain evidence="8 9">4Y14</strain>
    </source>
</reference>
<organism evidence="8 9">
    <name type="scientific">Chitinilyticum piscinae</name>
    <dbReference type="NCBI Taxonomy" id="2866724"/>
    <lineage>
        <taxon>Bacteria</taxon>
        <taxon>Pseudomonadati</taxon>
        <taxon>Pseudomonadota</taxon>
        <taxon>Betaproteobacteria</taxon>
        <taxon>Neisseriales</taxon>
        <taxon>Chitinibacteraceae</taxon>
        <taxon>Chitinilyticum</taxon>
    </lineage>
</organism>
<dbReference type="InterPro" id="IPR004089">
    <property type="entry name" value="MCPsignal_dom"/>
</dbReference>
<evidence type="ECO:0000313" key="9">
    <source>
        <dbReference type="Proteomes" id="UP000604481"/>
    </source>
</evidence>
<keyword evidence="1" id="KW-0488">Methylation</keyword>
<evidence type="ECO:0000256" key="3">
    <source>
        <dbReference type="PROSITE-ProRule" id="PRU00284"/>
    </source>
</evidence>
<dbReference type="InterPro" id="IPR003660">
    <property type="entry name" value="HAMP_dom"/>
</dbReference>
<keyword evidence="5" id="KW-0812">Transmembrane</keyword>
<dbReference type="SUPFAM" id="SSF58104">
    <property type="entry name" value="Methyl-accepting chemotaxis protein (MCP) signaling domain"/>
    <property type="match status" value="1"/>
</dbReference>
<sequence>MGDQDALKDIAQIRAKSADYVKSQDLYRQHLERGDLVAARGLILGELRNKYNAFRDEILAASEQEKTGALAAAGDIDSQASVSIKLVIGLGVTGIAIALALFYSLVKRVRKDLGGEFEQIQQLVTKLDAGDYSVSLTLRSGDTGSLLARLLELQHRLADADLLAKENARVRTALDAVSTSVMIADAGRNIIYINPAQQQLLSEAEADLRAVLPQFDSRRIIGVNIDSFHKNPAHQRGMLERLTGKHATKLTIGRRHFALTINPILDAQRKIDGFAVEWVDQTELVAQQERERKASDEMSRIMGALETTSTNVMIADADRNIIYMNRSVRDMLTEAQADLRKALPHFDVSKVVGSNMDIFHRNPAHQAGLLGGLTSTYRAQIVVAGRTFRLIANPIFNQQGQRLGSVVEWLDRTAEVAVEKEVAEIVTAAAEGDYSRRIGLNGKEGFFKSLGENLNLLMQTNQESISEVATVLSELAQGNLTKRVTGNYHGLLGELKDDCNLTIERLGEIVMQIKEAATTINGAAQEIAAGNSNLSSRTEQQAASLEETASSMEELTSTVRQNAENAKQANQLAIGASDIAVRGGNVVGEVVSTMAEINDSAKKIVDIITVIDGIAFQTNILALNAAVEAARAGEQGRGFAVVASEVRSLAQRSAGAAKEIKALIGDSVIKVESGSKLVDEAGQTIKEVVGAVRRVTDIMSEISAASSEQSAGIEQVNQAVTNMDENTQQNAALVEEAAAAAESLEEQASALAVAVSVFKTGNDTFQPPRRAATPARTGIAVASPRPQAALGKPAPEGDDWEEF</sequence>
<evidence type="ECO:0000259" key="7">
    <source>
        <dbReference type="PROSITE" id="PS50112"/>
    </source>
</evidence>
<dbReference type="FunFam" id="3.30.450.20:FF:000075">
    <property type="entry name" value="Methyl-accepting chemotaxis protein"/>
    <property type="match status" value="1"/>
</dbReference>
<dbReference type="GO" id="GO:0006935">
    <property type="term" value="P:chemotaxis"/>
    <property type="evidence" value="ECO:0007669"/>
    <property type="project" value="InterPro"/>
</dbReference>
<dbReference type="PROSITE" id="PS50111">
    <property type="entry name" value="CHEMOTAXIS_TRANSDUC_2"/>
    <property type="match status" value="1"/>
</dbReference>
<dbReference type="GO" id="GO:0005886">
    <property type="term" value="C:plasma membrane"/>
    <property type="evidence" value="ECO:0007669"/>
    <property type="project" value="TreeGrafter"/>
</dbReference>
<dbReference type="FunFam" id="1.10.287.950:FF:000002">
    <property type="entry name" value="Methyl-accepting chemotaxis protein"/>
    <property type="match status" value="1"/>
</dbReference>
<dbReference type="GO" id="GO:0007165">
    <property type="term" value="P:signal transduction"/>
    <property type="evidence" value="ECO:0007669"/>
    <property type="project" value="UniProtKB-KW"/>
</dbReference>
<gene>
    <name evidence="8" type="ORF">INR99_05505</name>
</gene>
<proteinExistence type="inferred from homology"/>
<protein>
    <submittedName>
        <fullName evidence="8">PAS domain-containing protein</fullName>
    </submittedName>
</protein>
<feature type="region of interest" description="Disordered" evidence="4">
    <location>
        <begin position="531"/>
        <end position="555"/>
    </location>
</feature>
<dbReference type="PROSITE" id="PS50112">
    <property type="entry name" value="PAS"/>
    <property type="match status" value="1"/>
</dbReference>
<dbReference type="CDD" id="cd11386">
    <property type="entry name" value="MCP_signal"/>
    <property type="match status" value="1"/>
</dbReference>
<evidence type="ECO:0000313" key="8">
    <source>
        <dbReference type="EMBL" id="MBE9608802.1"/>
    </source>
</evidence>
<dbReference type="SUPFAM" id="SSF55785">
    <property type="entry name" value="PYP-like sensor domain (PAS domain)"/>
    <property type="match status" value="1"/>
</dbReference>
<dbReference type="SMART" id="SM00283">
    <property type="entry name" value="MA"/>
    <property type="match status" value="1"/>
</dbReference>
<dbReference type="EMBL" id="JADFUA010000002">
    <property type="protein sequence ID" value="MBE9608802.1"/>
    <property type="molecule type" value="Genomic_DNA"/>
</dbReference>
<keyword evidence="5" id="KW-1133">Transmembrane helix</keyword>
<keyword evidence="5" id="KW-0472">Membrane</keyword>
<feature type="region of interest" description="Disordered" evidence="4">
    <location>
        <begin position="765"/>
        <end position="803"/>
    </location>
</feature>
<comment type="caution">
    <text evidence="8">The sequence shown here is derived from an EMBL/GenBank/DDBJ whole genome shotgun (WGS) entry which is preliminary data.</text>
</comment>
<name>A0A8J7FJP1_9NEIS</name>
<feature type="domain" description="Methyl-accepting transducer" evidence="6">
    <location>
        <begin position="516"/>
        <end position="745"/>
    </location>
</feature>
<evidence type="ECO:0000256" key="2">
    <source>
        <dbReference type="ARBA" id="ARBA00029447"/>
    </source>
</evidence>
<feature type="transmembrane region" description="Helical" evidence="5">
    <location>
        <begin position="86"/>
        <end position="106"/>
    </location>
</feature>
<dbReference type="PRINTS" id="PR00260">
    <property type="entry name" value="CHEMTRNSDUCR"/>
</dbReference>
<dbReference type="InterPro" id="IPR004090">
    <property type="entry name" value="Chemotax_Me-accpt_rcpt"/>
</dbReference>
<evidence type="ECO:0000259" key="6">
    <source>
        <dbReference type="PROSITE" id="PS50111"/>
    </source>
</evidence>
<dbReference type="Pfam" id="PF00015">
    <property type="entry name" value="MCPsignal"/>
    <property type="match status" value="1"/>
</dbReference>
<dbReference type="PANTHER" id="PTHR43531">
    <property type="entry name" value="PROTEIN ICFG"/>
    <property type="match status" value="1"/>
</dbReference>
<dbReference type="Pfam" id="PF13188">
    <property type="entry name" value="PAS_8"/>
    <property type="match status" value="2"/>
</dbReference>
<accession>A0A8J7FJP1</accession>
<feature type="domain" description="PAS" evidence="7">
    <location>
        <begin position="166"/>
        <end position="208"/>
    </location>
</feature>
<keyword evidence="9" id="KW-1185">Reference proteome</keyword>
<dbReference type="InterPro" id="IPR035965">
    <property type="entry name" value="PAS-like_dom_sf"/>
</dbReference>
<comment type="similarity">
    <text evidence="2">Belongs to the methyl-accepting chemotaxis (MCP) protein family.</text>
</comment>
<evidence type="ECO:0000256" key="4">
    <source>
        <dbReference type="SAM" id="MobiDB-lite"/>
    </source>
</evidence>
<keyword evidence="3" id="KW-0807">Transducer</keyword>